<name>A0A7C3VHJ1_9CYAN</name>
<dbReference type="PANTHER" id="PTHR43065:SF50">
    <property type="entry name" value="HISTIDINE KINASE"/>
    <property type="match status" value="1"/>
</dbReference>
<keyword evidence="6" id="KW-0175">Coiled coil</keyword>
<evidence type="ECO:0000256" key="1">
    <source>
        <dbReference type="ARBA" id="ARBA00000085"/>
    </source>
</evidence>
<dbReference type="PANTHER" id="PTHR43065">
    <property type="entry name" value="SENSOR HISTIDINE KINASE"/>
    <property type="match status" value="1"/>
</dbReference>
<dbReference type="SUPFAM" id="SSF47384">
    <property type="entry name" value="Homodimeric domain of signal transducing histidine kinase"/>
    <property type="match status" value="1"/>
</dbReference>
<dbReference type="EMBL" id="DSPX01000131">
    <property type="protein sequence ID" value="HGG01592.1"/>
    <property type="molecule type" value="Genomic_DNA"/>
</dbReference>
<dbReference type="InterPro" id="IPR003661">
    <property type="entry name" value="HisK_dim/P_dom"/>
</dbReference>
<dbReference type="Gene3D" id="3.30.450.20">
    <property type="entry name" value="PAS domain"/>
    <property type="match status" value="3"/>
</dbReference>
<proteinExistence type="predicted"/>
<dbReference type="InterPro" id="IPR003594">
    <property type="entry name" value="HATPase_dom"/>
</dbReference>
<feature type="domain" description="PAS" evidence="8">
    <location>
        <begin position="160"/>
        <end position="202"/>
    </location>
</feature>
<dbReference type="Pfam" id="PF08448">
    <property type="entry name" value="PAS_4"/>
    <property type="match status" value="1"/>
</dbReference>
<dbReference type="InterPro" id="IPR000014">
    <property type="entry name" value="PAS"/>
</dbReference>
<dbReference type="InterPro" id="IPR036890">
    <property type="entry name" value="HATPase_C_sf"/>
</dbReference>
<dbReference type="CDD" id="cd00082">
    <property type="entry name" value="HisKA"/>
    <property type="match status" value="1"/>
</dbReference>
<dbReference type="Gene3D" id="1.10.287.130">
    <property type="match status" value="1"/>
</dbReference>
<dbReference type="InterPro" id="IPR035965">
    <property type="entry name" value="PAS-like_dom_sf"/>
</dbReference>
<evidence type="ECO:0000256" key="4">
    <source>
        <dbReference type="ARBA" id="ARBA00022777"/>
    </source>
</evidence>
<dbReference type="SMART" id="SM00091">
    <property type="entry name" value="PAS"/>
    <property type="match status" value="3"/>
</dbReference>
<keyword evidence="4 9" id="KW-0418">Kinase</keyword>
<dbReference type="InterPro" id="IPR005467">
    <property type="entry name" value="His_kinase_dom"/>
</dbReference>
<evidence type="ECO:0000256" key="6">
    <source>
        <dbReference type="SAM" id="Coils"/>
    </source>
</evidence>
<feature type="coiled-coil region" evidence="6">
    <location>
        <begin position="403"/>
        <end position="433"/>
    </location>
</feature>
<protein>
    <recommendedName>
        <fullName evidence="2">histidine kinase</fullName>
        <ecNumber evidence="2">2.7.13.3</ecNumber>
    </recommendedName>
</protein>
<dbReference type="NCBIfam" id="TIGR00229">
    <property type="entry name" value="sensory_box"/>
    <property type="match status" value="1"/>
</dbReference>
<accession>A0A7C3VHJ1</accession>
<keyword evidence="4 9" id="KW-0808">Transferase</keyword>
<organism evidence="9">
    <name type="scientific">Planktothricoides sp. SpSt-374</name>
    <dbReference type="NCBI Taxonomy" id="2282167"/>
    <lineage>
        <taxon>Bacteria</taxon>
        <taxon>Bacillati</taxon>
        <taxon>Cyanobacteriota</taxon>
        <taxon>Cyanophyceae</taxon>
        <taxon>Oscillatoriophycideae</taxon>
        <taxon>Oscillatoriales</taxon>
        <taxon>Oscillatoriaceae</taxon>
        <taxon>Planktothricoides</taxon>
    </lineage>
</organism>
<dbReference type="SMART" id="SM00388">
    <property type="entry name" value="HisKA"/>
    <property type="match status" value="1"/>
</dbReference>
<dbReference type="SMART" id="SM00387">
    <property type="entry name" value="HATPase_c"/>
    <property type="match status" value="1"/>
</dbReference>
<reference evidence="9" key="1">
    <citation type="journal article" date="2020" name="mSystems">
        <title>Genome- and Community-Level Interaction Insights into Carbon Utilization and Element Cycling Functions of Hydrothermarchaeota in Hydrothermal Sediment.</title>
        <authorList>
            <person name="Zhou Z."/>
            <person name="Liu Y."/>
            <person name="Xu W."/>
            <person name="Pan J."/>
            <person name="Luo Z.H."/>
            <person name="Li M."/>
        </authorList>
    </citation>
    <scope>NUCLEOTIDE SEQUENCE [LARGE SCALE GENOMIC DNA]</scope>
    <source>
        <strain evidence="9">SpSt-374</strain>
    </source>
</reference>
<feature type="domain" description="Histidine kinase" evidence="7">
    <location>
        <begin position="442"/>
        <end position="698"/>
    </location>
</feature>
<dbReference type="SUPFAM" id="SSF55874">
    <property type="entry name" value="ATPase domain of HSP90 chaperone/DNA topoisomerase II/histidine kinase"/>
    <property type="match status" value="1"/>
</dbReference>
<evidence type="ECO:0000256" key="5">
    <source>
        <dbReference type="ARBA" id="ARBA00023012"/>
    </source>
</evidence>
<comment type="caution">
    <text evidence="9">The sequence shown here is derived from an EMBL/GenBank/DDBJ whole genome shotgun (WGS) entry which is preliminary data.</text>
</comment>
<dbReference type="GO" id="GO:0000155">
    <property type="term" value="F:phosphorelay sensor kinase activity"/>
    <property type="evidence" value="ECO:0007669"/>
    <property type="project" value="InterPro"/>
</dbReference>
<gene>
    <name evidence="9" type="ORF">ENR15_13320</name>
</gene>
<dbReference type="PROSITE" id="PS50112">
    <property type="entry name" value="PAS"/>
    <property type="match status" value="1"/>
</dbReference>
<dbReference type="PROSITE" id="PS50109">
    <property type="entry name" value="HIS_KIN"/>
    <property type="match status" value="1"/>
</dbReference>
<dbReference type="AlphaFoldDB" id="A0A7C3VHJ1"/>
<evidence type="ECO:0000259" key="7">
    <source>
        <dbReference type="PROSITE" id="PS50109"/>
    </source>
</evidence>
<evidence type="ECO:0000313" key="9">
    <source>
        <dbReference type="EMBL" id="HGG01592.1"/>
    </source>
</evidence>
<dbReference type="SUPFAM" id="SSF55785">
    <property type="entry name" value="PYP-like sensor domain (PAS domain)"/>
    <property type="match status" value="3"/>
</dbReference>
<dbReference type="Pfam" id="PF13426">
    <property type="entry name" value="PAS_9"/>
    <property type="match status" value="2"/>
</dbReference>
<dbReference type="InterPro" id="IPR036097">
    <property type="entry name" value="HisK_dim/P_sf"/>
</dbReference>
<dbReference type="Pfam" id="PF02518">
    <property type="entry name" value="HATPase_c"/>
    <property type="match status" value="1"/>
</dbReference>
<dbReference type="InterPro" id="IPR004358">
    <property type="entry name" value="Sig_transdc_His_kin-like_C"/>
</dbReference>
<dbReference type="EC" id="2.7.13.3" evidence="2"/>
<evidence type="ECO:0000256" key="3">
    <source>
        <dbReference type="ARBA" id="ARBA00022553"/>
    </source>
</evidence>
<evidence type="ECO:0000259" key="8">
    <source>
        <dbReference type="PROSITE" id="PS50112"/>
    </source>
</evidence>
<dbReference type="Gene3D" id="3.30.565.10">
    <property type="entry name" value="Histidine kinase-like ATPase, C-terminal domain"/>
    <property type="match status" value="1"/>
</dbReference>
<keyword evidence="3" id="KW-0597">Phosphoprotein</keyword>
<comment type="catalytic activity">
    <reaction evidence="1">
        <text>ATP + protein L-histidine = ADP + protein N-phospho-L-histidine.</text>
        <dbReference type="EC" id="2.7.13.3"/>
    </reaction>
</comment>
<dbReference type="PRINTS" id="PR00344">
    <property type="entry name" value="BCTRLSENSOR"/>
</dbReference>
<sequence>MRLPTVPKMPIQETLPSEELQVRNIGCVSAPQSMTDCETRFRQLVECLPAAVAMVDRQMQYLAVSQPWQTLCYRFGEHWSGGEFPEAQTMLLQLPPYLQEICQRCLEGGQGECLQDSWLQSDGTVDWVRWQIQPWRDSSGHIGGLLLCYEAVAPKQLAEALQLTQFAMDKAADAIFWMKPDGKISYANEAASELLGYSSGELRNLNAFDIDPNLSDSSWATTWQSSKENGSLSLESEYRTKEGRFFPVEVRVNYLAFKGGEYLCAFVRDVTDHHLAAAALQHANEQLHAVLDAVPGLVSWIDSDLRYIGVNRHLAAAFNMPPAEFAGKEVGFLENSPKFGDMVRQFFADLETTASQEVSVNIEGESKHYLIVSQKYHENRRAVFVGLDISDRRQMEAALRQSEEHSRHQAQKLDRALQELQRTQTQLIQTEKMSSLGQLVAGIAHEINNPVSFIFGNIAYARQYASDLLELVDIYTRQYPLTPEIEAKTESIGLDFLRKDFPRLLSSMQSGADRIREVVLSLRNFSRLDEAQKKPVDLHSGIDSTLLIVQNRLTAKAGRSSIQLIKDYGELPQVECYPGQLNQVFMHLLTNAIDAIELDPRQRPSSQGGSNYTISIRTRMVDPNHVEIRIIDNGPGMTDTVKQRVFEMGFTTKPVGKGTGLGLSISHQIVVEKHGGQLNLHSTPGEGTEFAIILPICQSKEAVNPLPAGFSNTVPFSINPAMQAV</sequence>
<evidence type="ECO:0000256" key="2">
    <source>
        <dbReference type="ARBA" id="ARBA00012438"/>
    </source>
</evidence>
<dbReference type="InterPro" id="IPR013656">
    <property type="entry name" value="PAS_4"/>
</dbReference>
<keyword evidence="5" id="KW-0902">Two-component regulatory system</keyword>
<dbReference type="CDD" id="cd00130">
    <property type="entry name" value="PAS"/>
    <property type="match status" value="1"/>
</dbReference>